<dbReference type="InterPro" id="IPR002109">
    <property type="entry name" value="Glutaredoxin"/>
</dbReference>
<dbReference type="Proteomes" id="UP000240287">
    <property type="component" value="Genome"/>
</dbReference>
<dbReference type="Proteomes" id="UP000241610">
    <property type="component" value="Segment"/>
</dbReference>
<evidence type="ECO:0000313" key="6">
    <source>
        <dbReference type="EMBL" id="AOV58220.1"/>
    </source>
</evidence>
<dbReference type="EMBL" id="KU686194">
    <property type="protein sequence ID" value="AOV57970.1"/>
    <property type="molecule type" value="Genomic_DNA"/>
</dbReference>
<evidence type="ECO:0000313" key="10">
    <source>
        <dbReference type="Proteomes" id="UP000241265"/>
    </source>
</evidence>
<evidence type="ECO:0000313" key="8">
    <source>
        <dbReference type="Proteomes" id="UP000203521"/>
    </source>
</evidence>
<dbReference type="EMBL" id="KU686192">
    <property type="protein sequence ID" value="AOV57470.1"/>
    <property type="molecule type" value="Genomic_DNA"/>
</dbReference>
<evidence type="ECO:0000259" key="1">
    <source>
        <dbReference type="Pfam" id="PF00462"/>
    </source>
</evidence>
<dbReference type="EMBL" id="KU686196">
    <property type="protein sequence ID" value="AOV58470.1"/>
    <property type="molecule type" value="Genomic_DNA"/>
</dbReference>
<evidence type="ECO:0000313" key="3">
    <source>
        <dbReference type="EMBL" id="AOV57470.1"/>
    </source>
</evidence>
<dbReference type="EMBL" id="KU686195">
    <property type="protein sequence ID" value="AOV58220.1"/>
    <property type="molecule type" value="Genomic_DNA"/>
</dbReference>
<name>M4QEZ9_9CAUD</name>
<dbReference type="PROSITE" id="PS51354">
    <property type="entry name" value="GLUTAREDOXIN_2"/>
    <property type="match status" value="1"/>
</dbReference>
<accession>M4QEZ9</accession>
<dbReference type="InterPro" id="IPR036249">
    <property type="entry name" value="Thioredoxin-like_sf"/>
</dbReference>
<dbReference type="Pfam" id="PF00462">
    <property type="entry name" value="Glutaredoxin"/>
    <property type="match status" value="1"/>
</dbReference>
<dbReference type="KEGG" id="vg:15009542"/>
<organism evidence="2 8">
    <name type="scientific">Synechococcus phage S-CAM1</name>
    <dbReference type="NCBI Taxonomy" id="754037"/>
    <lineage>
        <taxon>Viruses</taxon>
        <taxon>Duplodnaviria</taxon>
        <taxon>Heunggongvirae</taxon>
        <taxon>Uroviricota</taxon>
        <taxon>Caudoviricetes</taxon>
        <taxon>Pantevenvirales</taxon>
        <taxon>Kyanoviridae</taxon>
        <taxon>Anaposvirus</taxon>
        <taxon>Anaposvirus socalone</taxon>
    </lineage>
</organism>
<dbReference type="PRINTS" id="PR00160">
    <property type="entry name" value="GLUTAREDOXIN"/>
</dbReference>
<dbReference type="SUPFAM" id="SSF52833">
    <property type="entry name" value="Thioredoxin-like"/>
    <property type="match status" value="1"/>
</dbReference>
<dbReference type="Proteomes" id="UP000203521">
    <property type="component" value="Segment"/>
</dbReference>
<evidence type="ECO:0000313" key="2">
    <source>
        <dbReference type="EMBL" id="AGH26859.1"/>
    </source>
</evidence>
<dbReference type="EMBL" id="HQ634177">
    <property type="protein sequence ID" value="AGH26859.1"/>
    <property type="molecule type" value="Genomic_DNA"/>
</dbReference>
<dbReference type="Gene3D" id="3.40.30.10">
    <property type="entry name" value="Glutaredoxin"/>
    <property type="match status" value="1"/>
</dbReference>
<dbReference type="Proteomes" id="UP000241265">
    <property type="component" value="Genome"/>
</dbReference>
<dbReference type="Proteomes" id="UP000241591">
    <property type="component" value="Segment"/>
</dbReference>
<dbReference type="OrthoDB" id="25064at10239"/>
<dbReference type="InterPro" id="IPR014025">
    <property type="entry name" value="Glutaredoxin_subgr"/>
</dbReference>
<feature type="domain" description="Glutaredoxin" evidence="1">
    <location>
        <begin position="4"/>
        <end position="60"/>
    </location>
</feature>
<evidence type="ECO:0000313" key="9">
    <source>
        <dbReference type="Proteomes" id="UP000240287"/>
    </source>
</evidence>
<proteinExistence type="predicted"/>
<evidence type="ECO:0000313" key="4">
    <source>
        <dbReference type="EMBL" id="AOV57720.1"/>
    </source>
</evidence>
<dbReference type="RefSeq" id="YP_007673037.1">
    <property type="nucleotide sequence ID" value="NC_020837.1"/>
</dbReference>
<sequence length="81" mass="9399">MTYTIYSKHGCPFCEQIKLLFELNEFRFVEYRLGRDFTGSEFYDQFGVGSTFPQILMGEKALGGCTETIKYLQEQNICCNV</sequence>
<protein>
    <submittedName>
        <fullName evidence="2">Glutaredoxin</fullName>
    </submittedName>
</protein>
<dbReference type="GeneID" id="15009542"/>
<dbReference type="Proteomes" id="UP000241494">
    <property type="component" value="Segment"/>
</dbReference>
<keyword evidence="8" id="KW-1185">Reference proteome</keyword>
<dbReference type="EMBL" id="KU686193">
    <property type="protein sequence ID" value="AOV57720.1"/>
    <property type="molecule type" value="Genomic_DNA"/>
</dbReference>
<evidence type="ECO:0000313" key="7">
    <source>
        <dbReference type="EMBL" id="AOV58470.1"/>
    </source>
</evidence>
<evidence type="ECO:0000313" key="5">
    <source>
        <dbReference type="EMBL" id="AOV57970.1"/>
    </source>
</evidence>
<reference evidence="9 10" key="2">
    <citation type="journal article" date="2016" name="Virology">
        <title>The genomic content and context of auxiliary metabolic genes in marine cyanomyoviruses.</title>
        <authorList>
            <person name="Crummett L.T."/>
            <person name="Puxty R.J."/>
            <person name="Weihe C."/>
            <person name="Marston M.F."/>
            <person name="Martiny J.B."/>
        </authorList>
    </citation>
    <scope>NUCLEOTIDE SEQUENCE [LARGE SCALE GENOMIC DNA]</scope>
    <source>
        <strain evidence="3">0309SB33</strain>
        <strain evidence="4">0310NB17</strain>
        <strain evidence="5">0809CC03</strain>
        <strain evidence="6">0810SB17</strain>
        <strain evidence="7">0910CC29</strain>
    </source>
</reference>
<gene>
    <name evidence="5" type="ORF">C030809_218</name>
    <name evidence="7" type="ORF">C290910_218</name>
    <name evidence="4" type="ORF">N170310_218</name>
    <name evidence="3" type="ORF">N330309_218</name>
    <name evidence="6" type="ORF">S170810_218</name>
    <name evidence="2" type="ORF">SXBG_00123</name>
</gene>
<reference evidence="2 8" key="1">
    <citation type="submission" date="2010-11" db="EMBL/GenBank/DDBJ databases">
        <title>The Genome Sequence of Synechococcus phage S-CAM1 0208SB26.</title>
        <authorList>
            <consortium name="The Broad Institute Genome Sequencing Platform"/>
            <person name="Henn M.R."/>
            <person name="Martiny J."/>
            <person name="Weihe C."/>
            <person name="Levin J."/>
            <person name="Malboeuf C."/>
            <person name="Casali M."/>
            <person name="Russ C."/>
            <person name="Lennon N."/>
            <person name="Chapman S.B."/>
            <person name="Erlich R."/>
            <person name="Young S.K."/>
            <person name="Yandava C."/>
            <person name="Zeng Q."/>
            <person name="Alvarado L."/>
            <person name="Anderson S."/>
            <person name="Berlin A."/>
            <person name="Chen Z."/>
            <person name="Freedman E."/>
            <person name="Gellesch M."/>
            <person name="Goldberg J."/>
            <person name="Green L."/>
            <person name="Griggs A."/>
            <person name="Gujja S."/>
            <person name="Heilman E.R."/>
            <person name="Heiman D."/>
            <person name="Hollinger A."/>
            <person name="Howarth C."/>
            <person name="Larson L."/>
            <person name="Mehta T."/>
            <person name="Pearson M."/>
            <person name="Roberts A."/>
            <person name="Ryan E."/>
            <person name="Saif S."/>
            <person name="Shea T."/>
            <person name="Shenoy N."/>
            <person name="Sisk P."/>
            <person name="Stolte C."/>
            <person name="Sykes S."/>
            <person name="White J."/>
            <person name="Haas B."/>
            <person name="Nusbaum C."/>
            <person name="Birren B."/>
        </authorList>
    </citation>
    <scope>NUCLEOTIDE SEQUENCE [LARGE SCALE GENOMIC DNA]</scope>
    <source>
        <strain evidence="2 8">S-CAM1</strain>
    </source>
</reference>